<dbReference type="OrthoDB" id="3199405at2"/>
<keyword evidence="2 3" id="KW-0378">Hydrolase</keyword>
<dbReference type="InterPro" id="IPR019819">
    <property type="entry name" value="Carboxylesterase_B_CS"/>
</dbReference>
<dbReference type="EC" id="3.1.1.-" evidence="3"/>
<evidence type="ECO:0000256" key="1">
    <source>
        <dbReference type="ARBA" id="ARBA00005964"/>
    </source>
</evidence>
<dbReference type="InterPro" id="IPR019826">
    <property type="entry name" value="Carboxylesterase_B_AS"/>
</dbReference>
<gene>
    <name evidence="6" type="ORF">SAMN05216252_103257</name>
</gene>
<dbReference type="GO" id="GO:0052689">
    <property type="term" value="F:carboxylic ester hydrolase activity"/>
    <property type="evidence" value="ECO:0007669"/>
    <property type="project" value="TreeGrafter"/>
</dbReference>
<feature type="domain" description="Carboxylesterase type B" evidence="5">
    <location>
        <begin position="342"/>
        <end position="451"/>
    </location>
</feature>
<dbReference type="PANTHER" id="PTHR43918:SF4">
    <property type="entry name" value="CARBOXYLIC ESTER HYDROLASE"/>
    <property type="match status" value="1"/>
</dbReference>
<dbReference type="EMBL" id="FZOF01000003">
    <property type="protein sequence ID" value="SNS12747.1"/>
    <property type="molecule type" value="Genomic_DNA"/>
</dbReference>
<keyword evidence="7" id="KW-1185">Reference proteome</keyword>
<name>A0A239BXL1_9ACTN</name>
<feature type="domain" description="Carboxylesterase type B" evidence="5">
    <location>
        <begin position="12"/>
        <end position="331"/>
    </location>
</feature>
<dbReference type="PANTHER" id="PTHR43918">
    <property type="entry name" value="ACETYLCHOLINESTERASE"/>
    <property type="match status" value="1"/>
</dbReference>
<evidence type="ECO:0000313" key="7">
    <source>
        <dbReference type="Proteomes" id="UP000198280"/>
    </source>
</evidence>
<comment type="similarity">
    <text evidence="1 3">Belongs to the type-B carboxylesterase/lipase family.</text>
</comment>
<dbReference type="PROSITE" id="PS00941">
    <property type="entry name" value="CARBOXYLESTERASE_B_2"/>
    <property type="match status" value="1"/>
</dbReference>
<accession>A0A239BXL1</accession>
<feature type="region of interest" description="Disordered" evidence="4">
    <location>
        <begin position="1"/>
        <end position="22"/>
    </location>
</feature>
<feature type="region of interest" description="Disordered" evidence="4">
    <location>
        <begin position="428"/>
        <end position="465"/>
    </location>
</feature>
<organism evidence="6 7">
    <name type="scientific">Actinacidiphila glaucinigra</name>
    <dbReference type="NCBI Taxonomy" id="235986"/>
    <lineage>
        <taxon>Bacteria</taxon>
        <taxon>Bacillati</taxon>
        <taxon>Actinomycetota</taxon>
        <taxon>Actinomycetes</taxon>
        <taxon>Kitasatosporales</taxon>
        <taxon>Streptomycetaceae</taxon>
        <taxon>Actinacidiphila</taxon>
    </lineage>
</organism>
<dbReference type="InterPro" id="IPR002018">
    <property type="entry name" value="CarbesteraseB"/>
</dbReference>
<dbReference type="RefSeq" id="WP_089222939.1">
    <property type="nucleotide sequence ID" value="NZ_FZOF01000003.1"/>
</dbReference>
<protein>
    <recommendedName>
        <fullName evidence="3">Carboxylic ester hydrolase</fullName>
        <ecNumber evidence="3">3.1.1.-</ecNumber>
    </recommendedName>
</protein>
<dbReference type="Proteomes" id="UP000198280">
    <property type="component" value="Unassembled WGS sequence"/>
</dbReference>
<dbReference type="Gene3D" id="3.40.50.1820">
    <property type="entry name" value="alpha/beta hydrolase"/>
    <property type="match status" value="2"/>
</dbReference>
<dbReference type="InterPro" id="IPR029058">
    <property type="entry name" value="AB_hydrolase_fold"/>
</dbReference>
<evidence type="ECO:0000256" key="4">
    <source>
        <dbReference type="SAM" id="MobiDB-lite"/>
    </source>
</evidence>
<dbReference type="AlphaFoldDB" id="A0A239BXL1"/>
<evidence type="ECO:0000313" key="6">
    <source>
        <dbReference type="EMBL" id="SNS12747.1"/>
    </source>
</evidence>
<dbReference type="Pfam" id="PF00135">
    <property type="entry name" value="COesterase"/>
    <property type="match status" value="2"/>
</dbReference>
<proteinExistence type="inferred from homology"/>
<evidence type="ECO:0000256" key="2">
    <source>
        <dbReference type="ARBA" id="ARBA00022801"/>
    </source>
</evidence>
<dbReference type="InterPro" id="IPR050654">
    <property type="entry name" value="AChE-related_enzymes"/>
</dbReference>
<dbReference type="PROSITE" id="PS00122">
    <property type="entry name" value="CARBOXYLESTERASE_B_1"/>
    <property type="match status" value="1"/>
</dbReference>
<dbReference type="SUPFAM" id="SSF53474">
    <property type="entry name" value="alpha/beta-Hydrolases"/>
    <property type="match status" value="1"/>
</dbReference>
<reference evidence="6 7" key="1">
    <citation type="submission" date="2017-06" db="EMBL/GenBank/DDBJ databases">
        <authorList>
            <person name="Kim H.J."/>
            <person name="Triplett B.A."/>
        </authorList>
    </citation>
    <scope>NUCLEOTIDE SEQUENCE [LARGE SCALE GENOMIC DNA]</scope>
    <source>
        <strain evidence="6 7">CGMCC 4.1858</strain>
    </source>
</reference>
<evidence type="ECO:0000256" key="3">
    <source>
        <dbReference type="RuleBase" id="RU361235"/>
    </source>
</evidence>
<sequence length="465" mass="48037">MESESGTEGQRRPVVATERGSVRGVTGERGVAAFRGIPYAASPVGALRFAPPAPPTGWPGVRDAAHAGPDVPQGPSRLAVVTGPHETHGDEEGCLTLNVWSPEGALEPGAAPRAVLVWFHGGGFTTGSGGWDWYDGARLAALGGIVVVTANYRLGPLGWLYLPEIGANNLGSRDQAAVLYWVRDNIASFGGDPALITVGGQSAGAYCALCLAADPGTRPLVRRVIAESGPWGLAPQEPAEAAEVAAAYLRLRGVRHPSELREMPAERLVSAYGRLSAERARPGEVAPQMYPVLGGAGLPVAPLAAVAAGGLDGTDVLLGSTQDEITAFRAASPAGFPVEGATERVFGAGVTDIASRCAERGRPAYAYRFTRRPPGDDGTLGATHCSEIPFLFGNFEAFAEAPMLGPVDESDRALARAFGGALASFVATGRPDGGEGGGKDEGRGPWRAYEPGAGAQVRRFGSQGR</sequence>
<evidence type="ECO:0000259" key="5">
    <source>
        <dbReference type="Pfam" id="PF00135"/>
    </source>
</evidence>